<dbReference type="EMBL" id="FXUL01000038">
    <property type="protein sequence ID" value="SMP80782.1"/>
    <property type="molecule type" value="Genomic_DNA"/>
</dbReference>
<accession>A0ABY1QTX9</accession>
<name>A0ABY1QTX9_9BURK</name>
<dbReference type="Proteomes" id="UP001158049">
    <property type="component" value="Unassembled WGS sequence"/>
</dbReference>
<evidence type="ECO:0000313" key="2">
    <source>
        <dbReference type="EMBL" id="SMP80782.1"/>
    </source>
</evidence>
<sequence>MGNAALIGATKPEQWQDALKVAAVGLFLVILCSIVTSKVPEVTGADHNRKEKP</sequence>
<keyword evidence="3" id="KW-1185">Reference proteome</keyword>
<proteinExistence type="predicted"/>
<protein>
    <submittedName>
        <fullName evidence="2">Uncharacterized protein</fullName>
    </submittedName>
</protein>
<gene>
    <name evidence="2" type="ORF">SAMN06295970_13830</name>
</gene>
<feature type="transmembrane region" description="Helical" evidence="1">
    <location>
        <begin position="21"/>
        <end position="39"/>
    </location>
</feature>
<reference evidence="2 3" key="1">
    <citation type="submission" date="2017-05" db="EMBL/GenBank/DDBJ databases">
        <authorList>
            <person name="Varghese N."/>
            <person name="Submissions S."/>
        </authorList>
    </citation>
    <scope>NUCLEOTIDE SEQUENCE [LARGE SCALE GENOMIC DNA]</scope>
    <source>
        <strain evidence="2 3">DSM 26001</strain>
    </source>
</reference>
<evidence type="ECO:0000256" key="1">
    <source>
        <dbReference type="SAM" id="Phobius"/>
    </source>
</evidence>
<keyword evidence="1" id="KW-0812">Transmembrane</keyword>
<evidence type="ECO:0000313" key="3">
    <source>
        <dbReference type="Proteomes" id="UP001158049"/>
    </source>
</evidence>
<keyword evidence="1" id="KW-0472">Membrane</keyword>
<comment type="caution">
    <text evidence="2">The sequence shown here is derived from an EMBL/GenBank/DDBJ whole genome shotgun (WGS) entry which is preliminary data.</text>
</comment>
<keyword evidence="1" id="KW-1133">Transmembrane helix</keyword>
<organism evidence="2 3">
    <name type="scientific">Noviherbaspirillum suwonense</name>
    <dbReference type="NCBI Taxonomy" id="1224511"/>
    <lineage>
        <taxon>Bacteria</taxon>
        <taxon>Pseudomonadati</taxon>
        <taxon>Pseudomonadota</taxon>
        <taxon>Betaproteobacteria</taxon>
        <taxon>Burkholderiales</taxon>
        <taxon>Oxalobacteraceae</taxon>
        <taxon>Noviherbaspirillum</taxon>
    </lineage>
</organism>